<keyword evidence="7" id="KW-1185">Reference proteome</keyword>
<dbReference type="Pfam" id="PF03466">
    <property type="entry name" value="LysR_substrate"/>
    <property type="match status" value="1"/>
</dbReference>
<evidence type="ECO:0000313" key="6">
    <source>
        <dbReference type="EMBL" id="KAJ55802.1"/>
    </source>
</evidence>
<dbReference type="PANTHER" id="PTHR30346">
    <property type="entry name" value="TRANSCRIPTIONAL DUAL REGULATOR HCAR-RELATED"/>
    <property type="match status" value="1"/>
</dbReference>
<accession>A0A037ZJS5</accession>
<dbReference type="RefSeq" id="WP_035257756.1">
    <property type="nucleotide sequence ID" value="NZ_JFKE01000003.1"/>
</dbReference>
<dbReference type="OrthoDB" id="9815174at2"/>
<dbReference type="Proteomes" id="UP000026249">
    <property type="component" value="Unassembled WGS sequence"/>
</dbReference>
<gene>
    <name evidence="6" type="ORF">ACMU_08480</name>
</gene>
<evidence type="ECO:0000256" key="4">
    <source>
        <dbReference type="ARBA" id="ARBA00023163"/>
    </source>
</evidence>
<organism evidence="6 7">
    <name type="scientific">Actibacterium mucosum KCTC 23349</name>
    <dbReference type="NCBI Taxonomy" id="1454373"/>
    <lineage>
        <taxon>Bacteria</taxon>
        <taxon>Pseudomonadati</taxon>
        <taxon>Pseudomonadota</taxon>
        <taxon>Alphaproteobacteria</taxon>
        <taxon>Rhodobacterales</taxon>
        <taxon>Roseobacteraceae</taxon>
        <taxon>Actibacterium</taxon>
    </lineage>
</organism>
<dbReference type="GO" id="GO:0003677">
    <property type="term" value="F:DNA binding"/>
    <property type="evidence" value="ECO:0007669"/>
    <property type="project" value="UniProtKB-KW"/>
</dbReference>
<dbReference type="AlphaFoldDB" id="A0A037ZJS5"/>
<name>A0A037ZJS5_9RHOB</name>
<keyword evidence="2" id="KW-0805">Transcription regulation</keyword>
<dbReference type="Pfam" id="PF00126">
    <property type="entry name" value="HTH_1"/>
    <property type="match status" value="1"/>
</dbReference>
<reference evidence="6 7" key="1">
    <citation type="submission" date="2014-03" db="EMBL/GenBank/DDBJ databases">
        <title>Draft Genome Sequence of Actibacterium mucosum KCTC 23349, a Marine Alphaproteobacterium with Complex Ionic Requirements Isolated from Mediterranean Seawater at Malvarrosa Beach, Valencia, Spain.</title>
        <authorList>
            <person name="Arahal D.R."/>
            <person name="Shao Z."/>
            <person name="Lai Q."/>
            <person name="Pujalte M.J."/>
        </authorList>
    </citation>
    <scope>NUCLEOTIDE SEQUENCE [LARGE SCALE GENOMIC DNA]</scope>
    <source>
        <strain evidence="6 7">KCTC 23349</strain>
    </source>
</reference>
<dbReference type="GO" id="GO:0003700">
    <property type="term" value="F:DNA-binding transcription factor activity"/>
    <property type="evidence" value="ECO:0007669"/>
    <property type="project" value="InterPro"/>
</dbReference>
<comment type="similarity">
    <text evidence="1">Belongs to the LysR transcriptional regulatory family.</text>
</comment>
<proteinExistence type="inferred from homology"/>
<dbReference type="EMBL" id="JFKE01000003">
    <property type="protein sequence ID" value="KAJ55802.1"/>
    <property type="molecule type" value="Genomic_DNA"/>
</dbReference>
<dbReference type="InterPro" id="IPR036390">
    <property type="entry name" value="WH_DNA-bd_sf"/>
</dbReference>
<dbReference type="InterPro" id="IPR036388">
    <property type="entry name" value="WH-like_DNA-bd_sf"/>
</dbReference>
<protein>
    <recommendedName>
        <fullName evidence="5">HTH lysR-type domain-containing protein</fullName>
    </recommendedName>
</protein>
<evidence type="ECO:0000256" key="1">
    <source>
        <dbReference type="ARBA" id="ARBA00009437"/>
    </source>
</evidence>
<dbReference type="PRINTS" id="PR00039">
    <property type="entry name" value="HTHLYSR"/>
</dbReference>
<dbReference type="InterPro" id="IPR000847">
    <property type="entry name" value="LysR_HTH_N"/>
</dbReference>
<dbReference type="SUPFAM" id="SSF46785">
    <property type="entry name" value="Winged helix' DNA-binding domain"/>
    <property type="match status" value="1"/>
</dbReference>
<keyword evidence="4" id="KW-0804">Transcription</keyword>
<feature type="domain" description="HTH lysR-type" evidence="5">
    <location>
        <begin position="1"/>
        <end position="58"/>
    </location>
</feature>
<dbReference type="InterPro" id="IPR005119">
    <property type="entry name" value="LysR_subst-bd"/>
</dbReference>
<evidence type="ECO:0000256" key="2">
    <source>
        <dbReference type="ARBA" id="ARBA00023015"/>
    </source>
</evidence>
<dbReference type="GO" id="GO:0032993">
    <property type="term" value="C:protein-DNA complex"/>
    <property type="evidence" value="ECO:0007669"/>
    <property type="project" value="TreeGrafter"/>
</dbReference>
<dbReference type="PANTHER" id="PTHR30346:SF28">
    <property type="entry name" value="HTH-TYPE TRANSCRIPTIONAL REGULATOR CYNR"/>
    <property type="match status" value="1"/>
</dbReference>
<dbReference type="Gene3D" id="1.10.10.10">
    <property type="entry name" value="Winged helix-like DNA-binding domain superfamily/Winged helix DNA-binding domain"/>
    <property type="match status" value="1"/>
</dbReference>
<comment type="caution">
    <text evidence="6">The sequence shown here is derived from an EMBL/GenBank/DDBJ whole genome shotgun (WGS) entry which is preliminary data.</text>
</comment>
<dbReference type="SUPFAM" id="SSF53850">
    <property type="entry name" value="Periplasmic binding protein-like II"/>
    <property type="match status" value="1"/>
</dbReference>
<dbReference type="Gene3D" id="3.40.190.10">
    <property type="entry name" value="Periplasmic binding protein-like II"/>
    <property type="match status" value="2"/>
</dbReference>
<evidence type="ECO:0000313" key="7">
    <source>
        <dbReference type="Proteomes" id="UP000026249"/>
    </source>
</evidence>
<dbReference type="STRING" id="1454373.ACMU_08480"/>
<dbReference type="FunFam" id="1.10.10.10:FF:000001">
    <property type="entry name" value="LysR family transcriptional regulator"/>
    <property type="match status" value="1"/>
</dbReference>
<evidence type="ECO:0000256" key="3">
    <source>
        <dbReference type="ARBA" id="ARBA00023125"/>
    </source>
</evidence>
<dbReference type="PROSITE" id="PS50931">
    <property type="entry name" value="HTH_LYSR"/>
    <property type="match status" value="1"/>
</dbReference>
<keyword evidence="3" id="KW-0238">DNA-binding</keyword>
<sequence length="291" mass="31694">MEFRQLKYFVAVAEEGNIGRAAIRLNVSQPPVSRQIQALEQELGTKLFRRTPFGVTLTDAGEVFLRDAQTVLANTRNAVDRVQAADRGEIGRLDIGYFGATIYQIVPWALQRLKAMNPQISLSLTQMNKAEQANAIREGRIHIGFGRYFAETPGITIQHLTGERLVAAVPVNNPIADQATVRLADLANNAIVAYPSGDRPNLTDEIMSIFRSAGYEIDVADFVGDSIAALCMVSSGGFCTLVPNSITNVNYPGLRYIPIEDDDTVIGTSCIYSAGYVAPVLRVFLDALAPD</sequence>
<evidence type="ECO:0000259" key="5">
    <source>
        <dbReference type="PROSITE" id="PS50931"/>
    </source>
</evidence>